<dbReference type="PANTHER" id="PTHR22753">
    <property type="entry name" value="TRANSMEMBRANE PROTEIN 68"/>
    <property type="match status" value="1"/>
</dbReference>
<feature type="region of interest" description="Disordered" evidence="4">
    <location>
        <begin position="578"/>
        <end position="600"/>
    </location>
</feature>
<proteinExistence type="inferred from homology"/>
<evidence type="ECO:0000313" key="6">
    <source>
        <dbReference type="Proteomes" id="UP000612055"/>
    </source>
</evidence>
<feature type="compositionally biased region" description="Low complexity" evidence="4">
    <location>
        <begin position="514"/>
        <end position="544"/>
    </location>
</feature>
<gene>
    <name evidence="5" type="ORF">HYH03_003321</name>
</gene>
<keyword evidence="6" id="KW-1185">Reference proteome</keyword>
<name>A0A835Y941_9CHLO</name>
<dbReference type="GO" id="GO:0004144">
    <property type="term" value="F:diacylglycerol O-acyltransferase activity"/>
    <property type="evidence" value="ECO:0007669"/>
    <property type="project" value="UniProtKB-ARBA"/>
</dbReference>
<evidence type="ECO:0000313" key="5">
    <source>
        <dbReference type="EMBL" id="KAG2498570.1"/>
    </source>
</evidence>
<reference evidence="5" key="1">
    <citation type="journal article" date="2020" name="bioRxiv">
        <title>Comparative genomics of Chlamydomonas.</title>
        <authorList>
            <person name="Craig R.J."/>
            <person name="Hasan A.R."/>
            <person name="Ness R.W."/>
            <person name="Keightley P.D."/>
        </authorList>
    </citation>
    <scope>NUCLEOTIDE SEQUENCE</scope>
    <source>
        <strain evidence="5">CCAP 11/70</strain>
    </source>
</reference>
<feature type="region of interest" description="Disordered" evidence="4">
    <location>
        <begin position="371"/>
        <end position="452"/>
    </location>
</feature>
<dbReference type="PANTHER" id="PTHR22753:SF14">
    <property type="entry name" value="MONOACYLGLYCEROL_DIACYLGLYCEROL O-ACYLTRANSFERASE"/>
    <property type="match status" value="1"/>
</dbReference>
<evidence type="ECO:0000256" key="3">
    <source>
        <dbReference type="ARBA" id="ARBA00023315"/>
    </source>
</evidence>
<dbReference type="EMBL" id="JAEHOE010000009">
    <property type="protein sequence ID" value="KAG2498570.1"/>
    <property type="molecule type" value="Genomic_DNA"/>
</dbReference>
<dbReference type="SUPFAM" id="SSF53474">
    <property type="entry name" value="alpha/beta-Hydrolases"/>
    <property type="match status" value="1"/>
</dbReference>
<sequence>MPDLLQGVHIAYQGGDDKELPFLLALPDIDGVGVTSKLQWQEWAQRFELHTLSLDPDFGGSFAELTSSVASWLDARLAGAPPTRPVYVLGEGFGGVLALALGWQCRAVVNRLILVNPATSFSSSPLGRAFAALERLPLPPQVLQGLDSLPPLPLPLPLPLPPPPSPLALALAPMLAQNPGALLRGLAGSLASGQPAEAAKALTEAVAQLDSLGAVLPPAALRRRLRLLAEGSKAVAPLVRSVPQRTLVLAGGSDAALGSAQVAGKLEERMPRAFKKVLPDAGHALLSEPGGALLPLLDAEGFYVTRRVFSSPLPPGADPASVNVFGSAGPVEVPNEQEVHRYSKAWNNRMREINSPVFTSTLPDGTRVLGLAGLPSRLHPHPATAGGGSSHSGPAADGAGNSGSGSGSGGEEGGPQAASAGAGAEAAGSGAGAQGSTGAGEGESQGAGGLPPDWGDGPLLFVGNHQLFAFDMTVMVEQVLLEKGILMRGLAHPWLFKESVPRGSTLMGAGGPGSPSSSTASASSNGHAAVGSRTHSSSSGSSSSSGGGASTKAAAGGGGDSGVSKLIETSTSIMSALGGIRVDGGRKDEEEGGGGSDDSTAFLGNMYQSFGAVKVTPTAMFRLLSNGEAVLLYPGGVREGFKRRNEKYELFWPERSEFVRMAARFGATIVPVSAIGLEDSLALVLDSDEMQRSPLFSAADRERAAATPTARVGVAAGAGIDETFVPPLIAPSWPPSRFYFHFGKPVRTSPDMAKDREACDKVYGEVKSAVQDGITYLLRKREQDPYADFLTRMVYEANPPFGPKRVAPTFEP</sequence>
<feature type="compositionally biased region" description="Gly residues" evidence="4">
    <location>
        <begin position="545"/>
        <end position="561"/>
    </location>
</feature>
<dbReference type="InterPro" id="IPR007130">
    <property type="entry name" value="DAGAT"/>
</dbReference>
<keyword evidence="2" id="KW-0808">Transferase</keyword>
<protein>
    <submittedName>
        <fullName evidence="5">Uncharacterized protein</fullName>
    </submittedName>
</protein>
<feature type="compositionally biased region" description="Gly residues" evidence="4">
    <location>
        <begin position="429"/>
        <end position="449"/>
    </location>
</feature>
<dbReference type="InterPro" id="IPR029058">
    <property type="entry name" value="AB_hydrolase_fold"/>
</dbReference>
<evidence type="ECO:0000256" key="4">
    <source>
        <dbReference type="SAM" id="MobiDB-lite"/>
    </source>
</evidence>
<comment type="similarity">
    <text evidence="1">Belongs to the diacylglycerol acyltransferase family.</text>
</comment>
<dbReference type="OrthoDB" id="44277at2759"/>
<evidence type="ECO:0000256" key="1">
    <source>
        <dbReference type="ARBA" id="ARBA00005420"/>
    </source>
</evidence>
<feature type="compositionally biased region" description="Low complexity" evidence="4">
    <location>
        <begin position="414"/>
        <end position="428"/>
    </location>
</feature>
<dbReference type="GO" id="GO:0016020">
    <property type="term" value="C:membrane"/>
    <property type="evidence" value="ECO:0007669"/>
    <property type="project" value="TreeGrafter"/>
</dbReference>
<comment type="caution">
    <text evidence="5">The sequence shown here is derived from an EMBL/GenBank/DDBJ whole genome shotgun (WGS) entry which is preliminary data.</text>
</comment>
<evidence type="ECO:0000256" key="2">
    <source>
        <dbReference type="ARBA" id="ARBA00022679"/>
    </source>
</evidence>
<dbReference type="Proteomes" id="UP000612055">
    <property type="component" value="Unassembled WGS sequence"/>
</dbReference>
<keyword evidence="3" id="KW-0012">Acyltransferase</keyword>
<feature type="region of interest" description="Disordered" evidence="4">
    <location>
        <begin position="506"/>
        <end position="561"/>
    </location>
</feature>
<dbReference type="Gene3D" id="3.40.50.1820">
    <property type="entry name" value="alpha/beta hydrolase"/>
    <property type="match status" value="1"/>
</dbReference>
<accession>A0A835Y941</accession>
<dbReference type="AlphaFoldDB" id="A0A835Y941"/>
<feature type="compositionally biased region" description="Gly residues" evidence="4">
    <location>
        <begin position="400"/>
        <end position="413"/>
    </location>
</feature>
<dbReference type="Pfam" id="PF03982">
    <property type="entry name" value="DAGAT"/>
    <property type="match status" value="1"/>
</dbReference>
<organism evidence="5 6">
    <name type="scientific">Edaphochlamys debaryana</name>
    <dbReference type="NCBI Taxonomy" id="47281"/>
    <lineage>
        <taxon>Eukaryota</taxon>
        <taxon>Viridiplantae</taxon>
        <taxon>Chlorophyta</taxon>
        <taxon>core chlorophytes</taxon>
        <taxon>Chlorophyceae</taxon>
        <taxon>CS clade</taxon>
        <taxon>Chlamydomonadales</taxon>
        <taxon>Chlamydomonadales incertae sedis</taxon>
        <taxon>Edaphochlamys</taxon>
    </lineage>
</organism>